<protein>
    <submittedName>
        <fullName evidence="3">Tripartite tricarboxylate transporter substrate binding protein</fullName>
    </submittedName>
</protein>
<dbReference type="PANTHER" id="PTHR42928">
    <property type="entry name" value="TRICARBOXYLATE-BINDING PROTEIN"/>
    <property type="match status" value="1"/>
</dbReference>
<dbReference type="PANTHER" id="PTHR42928:SF5">
    <property type="entry name" value="BLR1237 PROTEIN"/>
    <property type="match status" value="1"/>
</dbReference>
<dbReference type="RefSeq" id="WP_322466533.1">
    <property type="nucleotide sequence ID" value="NZ_JAXOJX010000030.1"/>
</dbReference>
<dbReference type="PROSITE" id="PS51318">
    <property type="entry name" value="TAT"/>
    <property type="match status" value="1"/>
</dbReference>
<organism evidence="3 4">
    <name type="scientific">Azohydromonas lata</name>
    <dbReference type="NCBI Taxonomy" id="45677"/>
    <lineage>
        <taxon>Bacteria</taxon>
        <taxon>Pseudomonadati</taxon>
        <taxon>Pseudomonadota</taxon>
        <taxon>Betaproteobacteria</taxon>
        <taxon>Burkholderiales</taxon>
        <taxon>Sphaerotilaceae</taxon>
        <taxon>Azohydromonas</taxon>
    </lineage>
</organism>
<comment type="similarity">
    <text evidence="1">Belongs to the UPF0065 (bug) family.</text>
</comment>
<gene>
    <name evidence="3" type="ORF">SM757_17915</name>
</gene>
<keyword evidence="2" id="KW-0732">Signal</keyword>
<evidence type="ECO:0000256" key="2">
    <source>
        <dbReference type="SAM" id="SignalP"/>
    </source>
</evidence>
<keyword evidence="4" id="KW-1185">Reference proteome</keyword>
<reference evidence="3 4" key="1">
    <citation type="submission" date="2023-11" db="EMBL/GenBank/DDBJ databases">
        <title>Draft genome of Azohydromonas lata strain H1 (DSM1123), a polyhydroxyalkanoate producer.</title>
        <authorList>
            <person name="Traversa D."/>
            <person name="D'Addabbo P."/>
            <person name="Pazzani C."/>
            <person name="Manzari C."/>
            <person name="Chiara M."/>
            <person name="Scrascia M."/>
        </authorList>
    </citation>
    <scope>NUCLEOTIDE SEQUENCE [LARGE SCALE GENOMIC DNA]</scope>
    <source>
        <strain evidence="3 4">H1</strain>
    </source>
</reference>
<dbReference type="EMBL" id="JAXOJX010000030">
    <property type="protein sequence ID" value="MDZ5458457.1"/>
    <property type="molecule type" value="Genomic_DNA"/>
</dbReference>
<feature type="chain" id="PRO_5045254159" evidence="2">
    <location>
        <begin position="35"/>
        <end position="335"/>
    </location>
</feature>
<sequence length="335" mass="34707">MHHFTLPASPGVPRRGVLALGALLLAGASAPLQAQPAYPAKPVTLVVAFSPGGPNDVMARILAGKLSANLGQQFIVENKVGAGGTIGTAQVAKAPADGYTLLFNSAPFVTAPALYGSRLSYDTLRDFTGITKVAESPLALMTATHSPHKSLKGLIATAKAQPGKLNFGSGGVASTSHLAMALLDATAGMELQHVPYKGGGQSITALMGGEIDVLLDSITAGGAFLSSGKLRALAVTGNKRSPKQPDAPTFAEAGLPEFQMVHWVGLSAPAKTPPPVLDKLQREVAKAMAAEDVKARFAELGAEPAVGPREQFDEFIKAEVGRWTRVIHDARIQAE</sequence>
<accession>A0ABU5IH34</accession>
<comment type="caution">
    <text evidence="3">The sequence shown here is derived from an EMBL/GenBank/DDBJ whole genome shotgun (WGS) entry which is preliminary data.</text>
</comment>
<dbReference type="Pfam" id="PF03401">
    <property type="entry name" value="TctC"/>
    <property type="match status" value="1"/>
</dbReference>
<dbReference type="InterPro" id="IPR006311">
    <property type="entry name" value="TAT_signal"/>
</dbReference>
<evidence type="ECO:0000313" key="3">
    <source>
        <dbReference type="EMBL" id="MDZ5458457.1"/>
    </source>
</evidence>
<proteinExistence type="inferred from homology"/>
<name>A0ABU5IH34_9BURK</name>
<evidence type="ECO:0000256" key="1">
    <source>
        <dbReference type="ARBA" id="ARBA00006987"/>
    </source>
</evidence>
<evidence type="ECO:0000313" key="4">
    <source>
        <dbReference type="Proteomes" id="UP001293718"/>
    </source>
</evidence>
<dbReference type="InterPro" id="IPR005064">
    <property type="entry name" value="BUG"/>
</dbReference>
<dbReference type="InterPro" id="IPR042100">
    <property type="entry name" value="Bug_dom1"/>
</dbReference>
<dbReference type="Gene3D" id="3.40.190.10">
    <property type="entry name" value="Periplasmic binding protein-like II"/>
    <property type="match status" value="1"/>
</dbReference>
<dbReference type="SUPFAM" id="SSF53850">
    <property type="entry name" value="Periplasmic binding protein-like II"/>
    <property type="match status" value="1"/>
</dbReference>
<feature type="signal peptide" evidence="2">
    <location>
        <begin position="1"/>
        <end position="34"/>
    </location>
</feature>
<dbReference type="Gene3D" id="3.40.190.150">
    <property type="entry name" value="Bordetella uptake gene, domain 1"/>
    <property type="match status" value="1"/>
</dbReference>
<dbReference type="CDD" id="cd13578">
    <property type="entry name" value="PBP2_Bug27"/>
    <property type="match status" value="1"/>
</dbReference>
<dbReference type="Proteomes" id="UP001293718">
    <property type="component" value="Unassembled WGS sequence"/>
</dbReference>
<dbReference type="PIRSF" id="PIRSF017082">
    <property type="entry name" value="YflP"/>
    <property type="match status" value="1"/>
</dbReference>